<protein>
    <submittedName>
        <fullName evidence="1">Uncharacterized protein</fullName>
    </submittedName>
</protein>
<name>A0A0R3KGM5_9BRAD</name>
<dbReference type="OrthoDB" id="8265644at2"/>
<sequence>MTENPFAQFSLEKAIGLRWTLRDIQARRLKLSPVSDEDLRTLTDLGLVEAREEGLVLTPAGTAVVNGP</sequence>
<accession>A0A0R3KGM5</accession>
<keyword evidence="2" id="KW-1185">Reference proteome</keyword>
<organism evidence="1 2">
    <name type="scientific">Bradyrhizobium jicamae</name>
    <dbReference type="NCBI Taxonomy" id="280332"/>
    <lineage>
        <taxon>Bacteria</taxon>
        <taxon>Pseudomonadati</taxon>
        <taxon>Pseudomonadota</taxon>
        <taxon>Alphaproteobacteria</taxon>
        <taxon>Hyphomicrobiales</taxon>
        <taxon>Nitrobacteraceae</taxon>
        <taxon>Bradyrhizobium</taxon>
    </lineage>
</organism>
<gene>
    <name evidence="1" type="ORF">CQ12_04495</name>
</gene>
<dbReference type="Proteomes" id="UP000050863">
    <property type="component" value="Unassembled WGS sequence"/>
</dbReference>
<dbReference type="RefSeq" id="WP_057840259.1">
    <property type="nucleotide sequence ID" value="NZ_LLXZ01000215.1"/>
</dbReference>
<reference evidence="1 2" key="1">
    <citation type="submission" date="2014-03" db="EMBL/GenBank/DDBJ databases">
        <title>Bradyrhizobium valentinum sp. nov., isolated from effective nodules of Lupinus mariae-josephae, a lupine endemic of basic-lime soils in Eastern Spain.</title>
        <authorList>
            <person name="Duran D."/>
            <person name="Rey L."/>
            <person name="Navarro A."/>
            <person name="Busquets A."/>
            <person name="Imperial J."/>
            <person name="Ruiz-Argueso T."/>
        </authorList>
    </citation>
    <scope>NUCLEOTIDE SEQUENCE [LARGE SCALE GENOMIC DNA]</scope>
    <source>
        <strain evidence="1 2">PAC68</strain>
    </source>
</reference>
<dbReference type="AlphaFoldDB" id="A0A0R3KGM5"/>
<dbReference type="EMBL" id="LLXZ01000215">
    <property type="protein sequence ID" value="KRQ94787.1"/>
    <property type="molecule type" value="Genomic_DNA"/>
</dbReference>
<comment type="caution">
    <text evidence="1">The sequence shown here is derived from an EMBL/GenBank/DDBJ whole genome shotgun (WGS) entry which is preliminary data.</text>
</comment>
<evidence type="ECO:0000313" key="2">
    <source>
        <dbReference type="Proteomes" id="UP000050863"/>
    </source>
</evidence>
<evidence type="ECO:0000313" key="1">
    <source>
        <dbReference type="EMBL" id="KRQ94787.1"/>
    </source>
</evidence>
<proteinExistence type="predicted"/>